<feature type="binding site" evidence="12">
    <location>
        <position position="347"/>
    </location>
    <ligand>
        <name>ATP</name>
        <dbReference type="ChEBI" id="CHEBI:30616"/>
    </ligand>
</feature>
<proteinExistence type="predicted"/>
<keyword evidence="5" id="KW-0732">Signal</keyword>
<evidence type="ECO:0000256" key="14">
    <source>
        <dbReference type="SAM" id="Phobius"/>
    </source>
</evidence>
<keyword evidence="3" id="KW-0808">Transferase</keyword>
<feature type="compositionally biased region" description="Low complexity" evidence="13">
    <location>
        <begin position="610"/>
        <end position="631"/>
    </location>
</feature>
<dbReference type="PROSITE" id="PS50011">
    <property type="entry name" value="PROTEIN_KINASE_DOM"/>
    <property type="match status" value="1"/>
</dbReference>
<dbReference type="InterPro" id="IPR032872">
    <property type="entry name" value="WAK_assoc_C"/>
</dbReference>
<reference evidence="16" key="1">
    <citation type="submission" date="2022-12" db="EMBL/GenBank/DDBJ databases">
        <title>Chromosome-Level Genome Assembly of Japanese Cedar (Cryptomeriajaponica D. Don).</title>
        <authorList>
            <person name="Fujino T."/>
            <person name="Yamaguchi K."/>
            <person name="Yokoyama T."/>
            <person name="Hamanaka T."/>
            <person name="Harazono Y."/>
            <person name="Kamada H."/>
            <person name="Kobayashi W."/>
            <person name="Ujino-Ihara T."/>
            <person name="Uchiyama K."/>
            <person name="Matsumoto A."/>
            <person name="Izuno A."/>
            <person name="Tsumura Y."/>
            <person name="Toyoda A."/>
            <person name="Shigenobu S."/>
            <person name="Moriguchi Y."/>
            <person name="Ueno S."/>
            <person name="Kasahara M."/>
        </authorList>
    </citation>
    <scope>NUCLEOTIDE SEQUENCE</scope>
</reference>
<keyword evidence="11" id="KW-0325">Glycoprotein</keyword>
<dbReference type="PROSITE" id="PS00107">
    <property type="entry name" value="PROTEIN_KINASE_ATP"/>
    <property type="match status" value="1"/>
</dbReference>
<evidence type="ECO:0000256" key="11">
    <source>
        <dbReference type="ARBA" id="ARBA00023180"/>
    </source>
</evidence>
<evidence type="ECO:0000256" key="9">
    <source>
        <dbReference type="ARBA" id="ARBA00022989"/>
    </source>
</evidence>
<dbReference type="InterPro" id="IPR017441">
    <property type="entry name" value="Protein_kinase_ATP_BS"/>
</dbReference>
<keyword evidence="17" id="KW-1185">Reference proteome</keyword>
<dbReference type="PANTHER" id="PTHR27009">
    <property type="entry name" value="RUST RESISTANCE KINASE LR10-RELATED"/>
    <property type="match status" value="1"/>
</dbReference>
<evidence type="ECO:0000313" key="17">
    <source>
        <dbReference type="Proteomes" id="UP001234787"/>
    </source>
</evidence>
<feature type="region of interest" description="Disordered" evidence="13">
    <location>
        <begin position="597"/>
        <end position="631"/>
    </location>
</feature>
<keyword evidence="4 14" id="KW-0812">Transmembrane</keyword>
<keyword evidence="6 12" id="KW-0547">Nucleotide-binding</keyword>
<dbReference type="PROSITE" id="PS00108">
    <property type="entry name" value="PROTEIN_KINASE_ST"/>
    <property type="match status" value="1"/>
</dbReference>
<evidence type="ECO:0000256" key="12">
    <source>
        <dbReference type="PROSITE-ProRule" id="PRU10141"/>
    </source>
</evidence>
<dbReference type="InterPro" id="IPR025287">
    <property type="entry name" value="WAK_GUB"/>
</dbReference>
<dbReference type="SUPFAM" id="SSF56112">
    <property type="entry name" value="Protein kinase-like (PK-like)"/>
    <property type="match status" value="1"/>
</dbReference>
<evidence type="ECO:0000256" key="5">
    <source>
        <dbReference type="ARBA" id="ARBA00022729"/>
    </source>
</evidence>
<protein>
    <recommendedName>
        <fullName evidence="15">Protein kinase domain-containing protein</fullName>
    </recommendedName>
</protein>
<feature type="transmembrane region" description="Helical" evidence="14">
    <location>
        <begin position="245"/>
        <end position="267"/>
    </location>
</feature>
<feature type="domain" description="Protein kinase" evidence="15">
    <location>
        <begin position="319"/>
        <end position="608"/>
    </location>
</feature>
<keyword evidence="7" id="KW-0418">Kinase</keyword>
<comment type="caution">
    <text evidence="16">The sequence shown here is derived from an EMBL/GenBank/DDBJ whole genome shotgun (WGS) entry which is preliminary data.</text>
</comment>
<evidence type="ECO:0000256" key="1">
    <source>
        <dbReference type="ARBA" id="ARBA00004479"/>
    </source>
</evidence>
<evidence type="ECO:0000256" key="3">
    <source>
        <dbReference type="ARBA" id="ARBA00022679"/>
    </source>
</evidence>
<dbReference type="InterPro" id="IPR045874">
    <property type="entry name" value="LRK10/LRL21-25-like"/>
</dbReference>
<dbReference type="Gene3D" id="1.10.510.10">
    <property type="entry name" value="Transferase(Phosphotransferase) domain 1"/>
    <property type="match status" value="1"/>
</dbReference>
<dbReference type="GO" id="GO:0016020">
    <property type="term" value="C:membrane"/>
    <property type="evidence" value="ECO:0007669"/>
    <property type="project" value="UniProtKB-SubCell"/>
</dbReference>
<dbReference type="Gene3D" id="3.30.200.20">
    <property type="entry name" value="Phosphorylase Kinase, domain 1"/>
    <property type="match status" value="1"/>
</dbReference>
<dbReference type="GO" id="GO:0030247">
    <property type="term" value="F:polysaccharide binding"/>
    <property type="evidence" value="ECO:0007669"/>
    <property type="project" value="InterPro"/>
</dbReference>
<dbReference type="InterPro" id="IPR008271">
    <property type="entry name" value="Ser/Thr_kinase_AS"/>
</dbReference>
<keyword evidence="2" id="KW-0723">Serine/threonine-protein kinase</keyword>
<keyword evidence="8 12" id="KW-0067">ATP-binding</keyword>
<evidence type="ECO:0000256" key="10">
    <source>
        <dbReference type="ARBA" id="ARBA00023136"/>
    </source>
</evidence>
<evidence type="ECO:0000313" key="16">
    <source>
        <dbReference type="EMBL" id="GLJ58197.1"/>
    </source>
</evidence>
<accession>A0AAD3NUS2</accession>
<evidence type="ECO:0000256" key="4">
    <source>
        <dbReference type="ARBA" id="ARBA00022692"/>
    </source>
</evidence>
<name>A0AAD3NUS2_CRYJA</name>
<dbReference type="InterPro" id="IPR000719">
    <property type="entry name" value="Prot_kinase_dom"/>
</dbReference>
<dbReference type="FunFam" id="3.30.200.20:FF:000178">
    <property type="entry name" value="serine/threonine-protein kinase PBS1-like"/>
    <property type="match status" value="1"/>
</dbReference>
<organism evidence="16 17">
    <name type="scientific">Cryptomeria japonica</name>
    <name type="common">Japanese cedar</name>
    <name type="synonym">Cupressus japonica</name>
    <dbReference type="NCBI Taxonomy" id="3369"/>
    <lineage>
        <taxon>Eukaryota</taxon>
        <taxon>Viridiplantae</taxon>
        <taxon>Streptophyta</taxon>
        <taxon>Embryophyta</taxon>
        <taxon>Tracheophyta</taxon>
        <taxon>Spermatophyta</taxon>
        <taxon>Pinopsida</taxon>
        <taxon>Pinidae</taxon>
        <taxon>Conifers II</taxon>
        <taxon>Cupressales</taxon>
        <taxon>Cupressaceae</taxon>
        <taxon>Cryptomeria</taxon>
    </lineage>
</organism>
<dbReference type="FunFam" id="1.10.510.10:FF:000590">
    <property type="entry name" value="PR5-like receptor kinase"/>
    <property type="match status" value="1"/>
</dbReference>
<dbReference type="CDD" id="cd14066">
    <property type="entry name" value="STKc_IRAK"/>
    <property type="match status" value="1"/>
</dbReference>
<dbReference type="GO" id="GO:0004674">
    <property type="term" value="F:protein serine/threonine kinase activity"/>
    <property type="evidence" value="ECO:0007669"/>
    <property type="project" value="UniProtKB-KW"/>
</dbReference>
<evidence type="ECO:0000256" key="2">
    <source>
        <dbReference type="ARBA" id="ARBA00022527"/>
    </source>
</evidence>
<dbReference type="InterPro" id="IPR011009">
    <property type="entry name" value="Kinase-like_dom_sf"/>
</dbReference>
<evidence type="ECO:0000256" key="7">
    <source>
        <dbReference type="ARBA" id="ARBA00022777"/>
    </source>
</evidence>
<dbReference type="InterPro" id="IPR001245">
    <property type="entry name" value="Ser-Thr/Tyr_kinase_cat_dom"/>
</dbReference>
<evidence type="ECO:0000256" key="8">
    <source>
        <dbReference type="ARBA" id="ARBA00022840"/>
    </source>
</evidence>
<keyword evidence="10 14" id="KW-0472">Membrane</keyword>
<dbReference type="SMART" id="SM00220">
    <property type="entry name" value="S_TKc"/>
    <property type="match status" value="1"/>
</dbReference>
<dbReference type="Pfam" id="PF13947">
    <property type="entry name" value="GUB_WAK_bind"/>
    <property type="match status" value="1"/>
</dbReference>
<keyword evidence="9 14" id="KW-1133">Transmembrane helix</keyword>
<dbReference type="AlphaFoldDB" id="A0AAD3NUS2"/>
<evidence type="ECO:0000259" key="15">
    <source>
        <dbReference type="PROSITE" id="PS50011"/>
    </source>
</evidence>
<dbReference type="Pfam" id="PF07714">
    <property type="entry name" value="PK_Tyr_Ser-Thr"/>
    <property type="match status" value="1"/>
</dbReference>
<dbReference type="GO" id="GO:0005524">
    <property type="term" value="F:ATP binding"/>
    <property type="evidence" value="ECO:0007669"/>
    <property type="project" value="UniProtKB-UniRule"/>
</dbReference>
<sequence>MPVAAILSLFTSIKSPLHQPMSRFNLLYAFILYTLLLPCSLCADVSYTNCESNQTCGGIKIPYPFGLRESGCGLPDLQVDCEDKGHLVIEIGNQRYTILNFFPDNQTSTITEDTSFQNCSFSYNLNEDAIQDGGLFDQIQRHNISLQVLVCGLQCVALLPGLEVPGCYFKSVTVEEASTHWNIAEEQDQKCKSCVSSGGLCGFNISDLNQFLCFCEDAPHQTTCSSVERSIYRAITVRTKKGRDITGIAIGASAFIVIVALFLIVVYRKRSSYFRWIQSCVASEPMNSGSIGKVENFLQSYIHEMPTRYSFSQLKKITNDFSDKLGEGGFGMVYKGKLPSGFFVAVKLLDQSRQSESQFMNEVATLGTIHHVHLVRLVGYCFEGFRSPLVYEYMANGSLEKFLFQGKEQEQKLSWEQLYSIALGAARGIAYLHQDCNRRIIHFDIKPHNILLDADFTPKVADFGLAKLYGKGDDHVSITATRGTPGYVAPEVWNINLGGVTDKSDVYSFGMLLMEIAGRRKNIELQVSHSSQLYFPEWAFKLIESGELEKRLREKGRCDMEVEDEEKVRRMTKVGLWCIQYNSNDRPSMSRVVQMLEGNGDDVSNPPLPFNSSPPREVPLSSSSEEYSSVV</sequence>
<dbReference type="Pfam" id="PF14380">
    <property type="entry name" value="WAK_assoc"/>
    <property type="match status" value="1"/>
</dbReference>
<dbReference type="Proteomes" id="UP001234787">
    <property type="component" value="Unassembled WGS sequence"/>
</dbReference>
<gene>
    <name evidence="16" type="ORF">SUGI_1423260</name>
</gene>
<evidence type="ECO:0000256" key="6">
    <source>
        <dbReference type="ARBA" id="ARBA00022741"/>
    </source>
</evidence>
<dbReference type="EMBL" id="BSEH01000298">
    <property type="protein sequence ID" value="GLJ58197.1"/>
    <property type="molecule type" value="Genomic_DNA"/>
</dbReference>
<evidence type="ECO:0000256" key="13">
    <source>
        <dbReference type="SAM" id="MobiDB-lite"/>
    </source>
</evidence>
<comment type="subcellular location">
    <subcellularLocation>
        <location evidence="1">Membrane</location>
        <topology evidence="1">Single-pass type I membrane protein</topology>
    </subcellularLocation>
</comment>